<feature type="compositionally biased region" description="Basic and acidic residues" evidence="1">
    <location>
        <begin position="93"/>
        <end position="110"/>
    </location>
</feature>
<dbReference type="AlphaFoldDB" id="A0ABD3HCT7"/>
<proteinExistence type="predicted"/>
<organism evidence="2 3">
    <name type="scientific">Riccia sorocarpa</name>
    <dbReference type="NCBI Taxonomy" id="122646"/>
    <lineage>
        <taxon>Eukaryota</taxon>
        <taxon>Viridiplantae</taxon>
        <taxon>Streptophyta</taxon>
        <taxon>Embryophyta</taxon>
        <taxon>Marchantiophyta</taxon>
        <taxon>Marchantiopsida</taxon>
        <taxon>Marchantiidae</taxon>
        <taxon>Marchantiales</taxon>
        <taxon>Ricciaceae</taxon>
        <taxon>Riccia</taxon>
    </lineage>
</organism>
<name>A0ABD3HCT7_9MARC</name>
<keyword evidence="3" id="KW-1185">Reference proteome</keyword>
<sequence>MGKSGEEEFRQIEGTAKKLKFAQIQDIALINGRLDAMHSGVVRDKTWEISGKQSDCPLAGINTAIWNSLHQIQGCHWDEGARSYTSKLQTGVENDKGGQQEKVQREDEIVLNRAQNALDE</sequence>
<accession>A0ABD3HCT7</accession>
<feature type="region of interest" description="Disordered" evidence="1">
    <location>
        <begin position="88"/>
        <end position="110"/>
    </location>
</feature>
<protein>
    <submittedName>
        <fullName evidence="2">Uncharacterized protein</fullName>
    </submittedName>
</protein>
<reference evidence="2 3" key="1">
    <citation type="submission" date="2024-09" db="EMBL/GenBank/DDBJ databases">
        <title>Chromosome-scale assembly of Riccia sorocarpa.</title>
        <authorList>
            <person name="Paukszto L."/>
        </authorList>
    </citation>
    <scope>NUCLEOTIDE SEQUENCE [LARGE SCALE GENOMIC DNA]</scope>
    <source>
        <strain evidence="2">LP-2024</strain>
        <tissue evidence="2">Aerial parts of the thallus</tissue>
    </source>
</reference>
<evidence type="ECO:0000313" key="3">
    <source>
        <dbReference type="Proteomes" id="UP001633002"/>
    </source>
</evidence>
<dbReference type="Proteomes" id="UP001633002">
    <property type="component" value="Unassembled WGS sequence"/>
</dbReference>
<gene>
    <name evidence="2" type="ORF">R1sor_014990</name>
</gene>
<evidence type="ECO:0000313" key="2">
    <source>
        <dbReference type="EMBL" id="KAL3688681.1"/>
    </source>
</evidence>
<comment type="caution">
    <text evidence="2">The sequence shown here is derived from an EMBL/GenBank/DDBJ whole genome shotgun (WGS) entry which is preliminary data.</text>
</comment>
<evidence type="ECO:0000256" key="1">
    <source>
        <dbReference type="SAM" id="MobiDB-lite"/>
    </source>
</evidence>
<dbReference type="EMBL" id="JBJQOH010000004">
    <property type="protein sequence ID" value="KAL3688681.1"/>
    <property type="molecule type" value="Genomic_DNA"/>
</dbReference>